<evidence type="ECO:0000313" key="3">
    <source>
        <dbReference type="EMBL" id="PYH88162.1"/>
    </source>
</evidence>
<name>A0A319EAP8_9EURO</name>
<feature type="transmembrane region" description="Helical" evidence="2">
    <location>
        <begin position="33"/>
        <end position="54"/>
    </location>
</feature>
<keyword evidence="4" id="KW-1185">Reference proteome</keyword>
<feature type="compositionally biased region" description="Basic residues" evidence="1">
    <location>
        <begin position="1"/>
        <end position="10"/>
    </location>
</feature>
<dbReference type="VEuPathDB" id="FungiDB:BO71DRAFT_147549"/>
<keyword evidence="2" id="KW-1133">Transmembrane helix</keyword>
<evidence type="ECO:0000313" key="4">
    <source>
        <dbReference type="Proteomes" id="UP000247810"/>
    </source>
</evidence>
<keyword evidence="2" id="KW-0812">Transmembrane</keyword>
<dbReference type="EMBL" id="KZ826119">
    <property type="protein sequence ID" value="PYH88162.1"/>
    <property type="molecule type" value="Genomic_DNA"/>
</dbReference>
<proteinExistence type="predicted"/>
<evidence type="ECO:0000256" key="1">
    <source>
        <dbReference type="SAM" id="MobiDB-lite"/>
    </source>
</evidence>
<sequence>MAHPHPRGRRPLAGGLKGGPGTRRRAERRGARFAGSLVHAGIASLGWSASSLVLSRSALRCLLSSWQLETETGLPR</sequence>
<keyword evidence="2" id="KW-0472">Membrane</keyword>
<reference evidence="3 4" key="1">
    <citation type="submission" date="2018-02" db="EMBL/GenBank/DDBJ databases">
        <title>The genomes of Aspergillus section Nigri reveals drivers in fungal speciation.</title>
        <authorList>
            <consortium name="DOE Joint Genome Institute"/>
            <person name="Vesth T.C."/>
            <person name="Nybo J."/>
            <person name="Theobald S."/>
            <person name="Brandl J."/>
            <person name="Frisvad J.C."/>
            <person name="Nielsen K.F."/>
            <person name="Lyhne E.K."/>
            <person name="Kogle M.E."/>
            <person name="Kuo A."/>
            <person name="Riley R."/>
            <person name="Clum A."/>
            <person name="Nolan M."/>
            <person name="Lipzen A."/>
            <person name="Salamov A."/>
            <person name="Henrissat B."/>
            <person name="Wiebenga A."/>
            <person name="De vries R.P."/>
            <person name="Grigoriev I.V."/>
            <person name="Mortensen U.H."/>
            <person name="Andersen M.R."/>
            <person name="Baker S.E."/>
        </authorList>
    </citation>
    <scope>NUCLEOTIDE SEQUENCE [LARGE SCALE GENOMIC DNA]</scope>
    <source>
        <strain evidence="3 4">CBS 707.79</strain>
    </source>
</reference>
<dbReference type="Proteomes" id="UP000247810">
    <property type="component" value="Unassembled WGS sequence"/>
</dbReference>
<evidence type="ECO:0000256" key="2">
    <source>
        <dbReference type="SAM" id="Phobius"/>
    </source>
</evidence>
<dbReference type="AlphaFoldDB" id="A0A319EAP8"/>
<feature type="region of interest" description="Disordered" evidence="1">
    <location>
        <begin position="1"/>
        <end position="27"/>
    </location>
</feature>
<gene>
    <name evidence="3" type="ORF">BO71DRAFT_147549</name>
</gene>
<organism evidence="3 4">
    <name type="scientific">Aspergillus ellipticus CBS 707.79</name>
    <dbReference type="NCBI Taxonomy" id="1448320"/>
    <lineage>
        <taxon>Eukaryota</taxon>
        <taxon>Fungi</taxon>
        <taxon>Dikarya</taxon>
        <taxon>Ascomycota</taxon>
        <taxon>Pezizomycotina</taxon>
        <taxon>Eurotiomycetes</taxon>
        <taxon>Eurotiomycetidae</taxon>
        <taxon>Eurotiales</taxon>
        <taxon>Aspergillaceae</taxon>
        <taxon>Aspergillus</taxon>
        <taxon>Aspergillus subgen. Circumdati</taxon>
    </lineage>
</organism>
<accession>A0A319EAP8</accession>
<protein>
    <submittedName>
        <fullName evidence="3">Uncharacterized protein</fullName>
    </submittedName>
</protein>